<accession>A0A2S7MZ72</accession>
<proteinExistence type="predicted"/>
<feature type="transmembrane region" description="Helical" evidence="1">
    <location>
        <begin position="48"/>
        <end position="71"/>
    </location>
</feature>
<organism evidence="2 3">
    <name type="scientific">Pradoshia eiseniae</name>
    <dbReference type="NCBI Taxonomy" id="2064768"/>
    <lineage>
        <taxon>Bacteria</taxon>
        <taxon>Bacillati</taxon>
        <taxon>Bacillota</taxon>
        <taxon>Bacilli</taxon>
        <taxon>Bacillales</taxon>
        <taxon>Bacillaceae</taxon>
        <taxon>Pradoshia</taxon>
    </lineage>
</organism>
<dbReference type="EMBL" id="PKOZ01000006">
    <property type="protein sequence ID" value="PQD95066.1"/>
    <property type="molecule type" value="Genomic_DNA"/>
</dbReference>
<keyword evidence="1" id="KW-0812">Transmembrane</keyword>
<evidence type="ECO:0000313" key="3">
    <source>
        <dbReference type="Proteomes" id="UP000239663"/>
    </source>
</evidence>
<dbReference type="RefSeq" id="WP_104849771.1">
    <property type="nucleotide sequence ID" value="NZ_PKOZ01000006.1"/>
</dbReference>
<protein>
    <recommendedName>
        <fullName evidence="4">DUF4345 domain-containing protein</fullName>
    </recommendedName>
</protein>
<feature type="transmembrane region" description="Helical" evidence="1">
    <location>
        <begin position="7"/>
        <end position="28"/>
    </location>
</feature>
<keyword evidence="1" id="KW-1133">Transmembrane helix</keyword>
<evidence type="ECO:0000313" key="2">
    <source>
        <dbReference type="EMBL" id="PQD95066.1"/>
    </source>
</evidence>
<reference evidence="2 3" key="1">
    <citation type="submission" date="2017-12" db="EMBL/GenBank/DDBJ databases">
        <title>Taxonomic description and draft genome of Pradoshia cofamensis Gen. nov., sp. nov., a thermotolerant bacillale isolated from anterior gut of earthworm Eisenia fetida.</title>
        <authorList>
            <person name="Saha T."/>
            <person name="Chakraborty R."/>
        </authorList>
    </citation>
    <scope>NUCLEOTIDE SEQUENCE [LARGE SCALE GENOMIC DNA]</scope>
    <source>
        <strain evidence="2 3">EAG3</strain>
    </source>
</reference>
<sequence>MSVKSVSILYHLLLSLGAFYVGGLMFLGRGAFGPWPQEWIGKLPFTSWGSLALFGILVFGFGNLFAFVYGIVKKDTKVFLITIMMGALFFFCTILSRVLLGEWYLPTGQFLIASIIQLSLGLLGLLTFIIKEKSIRFS</sequence>
<evidence type="ECO:0000256" key="1">
    <source>
        <dbReference type="SAM" id="Phobius"/>
    </source>
</evidence>
<gene>
    <name evidence="2" type="ORF">CYL18_12120</name>
</gene>
<comment type="caution">
    <text evidence="2">The sequence shown here is derived from an EMBL/GenBank/DDBJ whole genome shotgun (WGS) entry which is preliminary data.</text>
</comment>
<dbReference type="AlphaFoldDB" id="A0A2S7MZ72"/>
<feature type="transmembrane region" description="Helical" evidence="1">
    <location>
        <begin position="78"/>
        <end position="98"/>
    </location>
</feature>
<feature type="transmembrane region" description="Helical" evidence="1">
    <location>
        <begin position="110"/>
        <end position="130"/>
    </location>
</feature>
<name>A0A2S7MZ72_9BACI</name>
<evidence type="ECO:0008006" key="4">
    <source>
        <dbReference type="Google" id="ProtNLM"/>
    </source>
</evidence>
<dbReference type="OrthoDB" id="2439941at2"/>
<dbReference type="Proteomes" id="UP000239663">
    <property type="component" value="Unassembled WGS sequence"/>
</dbReference>
<keyword evidence="3" id="KW-1185">Reference proteome</keyword>
<keyword evidence="1" id="KW-0472">Membrane</keyword>